<organism evidence="2">
    <name type="scientific">Anopheles sinensis</name>
    <name type="common">Mosquito</name>
    <dbReference type="NCBI Taxonomy" id="74873"/>
    <lineage>
        <taxon>Eukaryota</taxon>
        <taxon>Metazoa</taxon>
        <taxon>Ecdysozoa</taxon>
        <taxon>Arthropoda</taxon>
        <taxon>Hexapoda</taxon>
        <taxon>Insecta</taxon>
        <taxon>Pterygota</taxon>
        <taxon>Neoptera</taxon>
        <taxon>Endopterygota</taxon>
        <taxon>Diptera</taxon>
        <taxon>Nematocera</taxon>
        <taxon>Culicoidea</taxon>
        <taxon>Culicidae</taxon>
        <taxon>Anophelinae</taxon>
        <taxon>Anopheles</taxon>
    </lineage>
</organism>
<dbReference type="EnsemblMetazoa" id="ASIC000332-RA">
    <property type="protein sequence ID" value="ASIC000332-PA"/>
    <property type="gene ID" value="ASIC000332"/>
</dbReference>
<protein>
    <submittedName>
        <fullName evidence="2 3">Uncharacterized protein</fullName>
    </submittedName>
</protein>
<dbReference type="OMA" id="CLLEQSC"/>
<reference evidence="3" key="2">
    <citation type="submission" date="2020-05" db="UniProtKB">
        <authorList>
            <consortium name="EnsemblMetazoa"/>
        </authorList>
    </citation>
    <scope>IDENTIFICATION</scope>
</reference>
<dbReference type="VEuPathDB" id="VectorBase:ASIC000332"/>
<dbReference type="VEuPathDB" id="VectorBase:ASIS009436"/>
<evidence type="ECO:0000313" key="4">
    <source>
        <dbReference type="Proteomes" id="UP000030765"/>
    </source>
</evidence>
<evidence type="ECO:0000313" key="3">
    <source>
        <dbReference type="EnsemblMetazoa" id="ASIC000332-PA"/>
    </source>
</evidence>
<dbReference type="AlphaFoldDB" id="A0A084VA34"/>
<evidence type="ECO:0000313" key="2">
    <source>
        <dbReference type="EMBL" id="KFB34828.1"/>
    </source>
</evidence>
<dbReference type="EMBL" id="ATLV01001581">
    <property type="status" value="NOT_ANNOTATED_CDS"/>
    <property type="molecule type" value="Genomic_DNA"/>
</dbReference>
<dbReference type="Proteomes" id="UP000030765">
    <property type="component" value="Unassembled WGS sequence"/>
</dbReference>
<feature type="region of interest" description="Disordered" evidence="1">
    <location>
        <begin position="1"/>
        <end position="36"/>
    </location>
</feature>
<dbReference type="EMBL" id="KE523980">
    <property type="protein sequence ID" value="KFB34828.1"/>
    <property type="molecule type" value="Genomic_DNA"/>
</dbReference>
<accession>A0A084VA34</accession>
<reference evidence="2 4" key="1">
    <citation type="journal article" date="2014" name="BMC Genomics">
        <title>Genome sequence of Anopheles sinensis provides insight into genetics basis of mosquito competence for malaria parasites.</title>
        <authorList>
            <person name="Zhou D."/>
            <person name="Zhang D."/>
            <person name="Ding G."/>
            <person name="Shi L."/>
            <person name="Hou Q."/>
            <person name="Ye Y."/>
            <person name="Xu Y."/>
            <person name="Zhou H."/>
            <person name="Xiong C."/>
            <person name="Li S."/>
            <person name="Yu J."/>
            <person name="Hong S."/>
            <person name="Yu X."/>
            <person name="Zou P."/>
            <person name="Chen C."/>
            <person name="Chang X."/>
            <person name="Wang W."/>
            <person name="Lv Y."/>
            <person name="Sun Y."/>
            <person name="Ma L."/>
            <person name="Shen B."/>
            <person name="Zhu C."/>
        </authorList>
    </citation>
    <scope>NUCLEOTIDE SEQUENCE [LARGE SCALE GENOMIC DNA]</scope>
</reference>
<sequence>MAHQSNFQRSSPLRTPVRLSKLKPAQPKLRKSNEVPPLANQLLRSLNNGRRNSLGARITIGRTVRHEANILDRSCMDQFDDSFALEADGVQSLTPRKSPHLRRRGSLTHLNKILKPSSVTGFGFSGALGLTGAVSRKKISSMRKRMMNTMRKVMPMGRRTGYKQM</sequence>
<keyword evidence="4" id="KW-1185">Reference proteome</keyword>
<name>A0A084VA34_ANOSI</name>
<feature type="compositionally biased region" description="Polar residues" evidence="1">
    <location>
        <begin position="1"/>
        <end position="13"/>
    </location>
</feature>
<evidence type="ECO:0000256" key="1">
    <source>
        <dbReference type="SAM" id="MobiDB-lite"/>
    </source>
</evidence>
<gene>
    <name evidence="2" type="ORF">ZHAS_00000332</name>
</gene>
<proteinExistence type="predicted"/>